<feature type="compositionally biased region" description="Polar residues" evidence="3">
    <location>
        <begin position="105"/>
        <end position="119"/>
    </location>
</feature>
<accession>A0A7M7HC47</accession>
<proteinExistence type="predicted"/>
<dbReference type="OrthoDB" id="10250354at2759"/>
<dbReference type="SMART" id="SM00160">
    <property type="entry name" value="RanBD"/>
    <property type="match status" value="1"/>
</dbReference>
<dbReference type="SUPFAM" id="SSF50729">
    <property type="entry name" value="PH domain-like"/>
    <property type="match status" value="1"/>
</dbReference>
<dbReference type="EnsemblMetazoa" id="XM_008217440">
    <property type="protein sequence ID" value="XP_008215662"/>
    <property type="gene ID" value="LOC100123960"/>
</dbReference>
<dbReference type="InterPro" id="IPR045255">
    <property type="entry name" value="RanBP1-like"/>
</dbReference>
<feature type="region of interest" description="Disordered" evidence="3">
    <location>
        <begin position="25"/>
        <end position="298"/>
    </location>
</feature>
<evidence type="ECO:0000256" key="1">
    <source>
        <dbReference type="ARBA" id="ARBA00004123"/>
    </source>
</evidence>
<dbReference type="PANTHER" id="PTHR23138:SF142">
    <property type="entry name" value="RAN-BINDING PROTEIN 3B-RELATED"/>
    <property type="match status" value="1"/>
</dbReference>
<dbReference type="Proteomes" id="UP000002358">
    <property type="component" value="Chromosome 1"/>
</dbReference>
<feature type="compositionally biased region" description="Basic and acidic residues" evidence="3">
    <location>
        <begin position="78"/>
        <end position="89"/>
    </location>
</feature>
<evidence type="ECO:0000313" key="7">
    <source>
        <dbReference type="Proteomes" id="UP000002358"/>
    </source>
</evidence>
<dbReference type="Gene3D" id="2.30.29.30">
    <property type="entry name" value="Pleckstrin-homology domain (PH domain)/Phosphotyrosine-binding domain (PTB)"/>
    <property type="match status" value="1"/>
</dbReference>
<keyword evidence="2" id="KW-0539">Nucleus</keyword>
<comment type="subcellular location">
    <subcellularLocation>
        <location evidence="1">Nucleus</location>
    </subcellularLocation>
</comment>
<dbReference type="GeneID" id="100123960"/>
<dbReference type="InterPro" id="IPR000156">
    <property type="entry name" value="Ran_bind_dom"/>
</dbReference>
<sequence>MMASYSVQFVLLALCCTPGQPAVPITKSKSPTVCSHSPVGANMADCKESNEASKDPEPPVTMKFDSPEESSDNSANDEAEKPVTEKDSDNSSSSSSMTNSTSLSERQSSEANSKKNPTSFPGMVPKSFGRDHWSPDLYSGSSKPKSALLRPSQLNAVTTNSSSTTTKSVLKPAKFQNPFTKVTDIDDVESASSTQNTKDQDTSKDSDKEEKDKQSDEQKEDKEKEAPKFLALNKTKETKENENILNSTMAASASTPSFVFGQNLKERVAVAHDADSSDGSEKEEPKEEPANENGSSELMFSNAAAVCRSTAKPGLTLSQAAQEMEEANRANKRKYSEVTLLTGEEDETNVLQINCKLFAFDKATSSYQERGRGSLRLNDKDEESRLVGRAAGTQRLVLNTKVWPGMTVERAGPKSLRLTAMDVQGDIRIFVVQAAQKEVEQLHNLLMQRLKRAQDRQPKKVAAEPH</sequence>
<evidence type="ECO:0000313" key="6">
    <source>
        <dbReference type="EnsemblMetazoa" id="XP_008215662"/>
    </source>
</evidence>
<protein>
    <recommendedName>
        <fullName evidence="5">RanBD1 domain-containing protein</fullName>
    </recommendedName>
</protein>
<feature type="chain" id="PRO_5029888109" description="RanBD1 domain-containing protein" evidence="4">
    <location>
        <begin position="22"/>
        <end position="466"/>
    </location>
</feature>
<reference evidence="6" key="1">
    <citation type="submission" date="2021-01" db="UniProtKB">
        <authorList>
            <consortium name="EnsemblMetazoa"/>
        </authorList>
    </citation>
    <scope>IDENTIFICATION</scope>
</reference>
<dbReference type="InterPro" id="IPR011993">
    <property type="entry name" value="PH-like_dom_sf"/>
</dbReference>
<feature type="compositionally biased region" description="Basic and acidic residues" evidence="3">
    <location>
        <begin position="45"/>
        <end position="57"/>
    </location>
</feature>
<evidence type="ECO:0000259" key="5">
    <source>
        <dbReference type="PROSITE" id="PS50196"/>
    </source>
</evidence>
<feature type="compositionally biased region" description="Polar residues" evidence="3">
    <location>
        <begin position="243"/>
        <end position="257"/>
    </location>
</feature>
<dbReference type="PANTHER" id="PTHR23138">
    <property type="entry name" value="RAN BINDING PROTEIN"/>
    <property type="match status" value="1"/>
</dbReference>
<dbReference type="InParanoid" id="A0A7M7HC47"/>
<dbReference type="Pfam" id="PF00638">
    <property type="entry name" value="Ran_BP1"/>
    <property type="match status" value="1"/>
</dbReference>
<dbReference type="PROSITE" id="PS50196">
    <property type="entry name" value="RANBD1"/>
    <property type="match status" value="1"/>
</dbReference>
<feature type="compositionally biased region" description="Basic and acidic residues" evidence="3">
    <location>
        <begin position="264"/>
        <end position="289"/>
    </location>
</feature>
<dbReference type="RefSeq" id="XP_008215662.1">
    <property type="nucleotide sequence ID" value="XM_008217440.4"/>
</dbReference>
<feature type="compositionally biased region" description="Low complexity" evidence="3">
    <location>
        <begin position="90"/>
        <end position="104"/>
    </location>
</feature>
<dbReference type="AlphaFoldDB" id="A0A7M7HC47"/>
<evidence type="ECO:0000256" key="4">
    <source>
        <dbReference type="SAM" id="SignalP"/>
    </source>
</evidence>
<dbReference type="GO" id="GO:0005634">
    <property type="term" value="C:nucleus"/>
    <property type="evidence" value="ECO:0007669"/>
    <property type="project" value="UniProtKB-SubCell"/>
</dbReference>
<keyword evidence="7" id="KW-1185">Reference proteome</keyword>
<evidence type="ECO:0000256" key="3">
    <source>
        <dbReference type="SAM" id="MobiDB-lite"/>
    </source>
</evidence>
<organism evidence="6 7">
    <name type="scientific">Nasonia vitripennis</name>
    <name type="common">Parasitic wasp</name>
    <dbReference type="NCBI Taxonomy" id="7425"/>
    <lineage>
        <taxon>Eukaryota</taxon>
        <taxon>Metazoa</taxon>
        <taxon>Ecdysozoa</taxon>
        <taxon>Arthropoda</taxon>
        <taxon>Hexapoda</taxon>
        <taxon>Insecta</taxon>
        <taxon>Pterygota</taxon>
        <taxon>Neoptera</taxon>
        <taxon>Endopterygota</taxon>
        <taxon>Hymenoptera</taxon>
        <taxon>Apocrita</taxon>
        <taxon>Proctotrupomorpha</taxon>
        <taxon>Chalcidoidea</taxon>
        <taxon>Pteromalidae</taxon>
        <taxon>Pteromalinae</taxon>
        <taxon>Nasonia</taxon>
    </lineage>
</organism>
<dbReference type="SMR" id="A0A7M7HC47"/>
<evidence type="ECO:0000256" key="2">
    <source>
        <dbReference type="ARBA" id="ARBA00023242"/>
    </source>
</evidence>
<feature type="compositionally biased region" description="Basic and acidic residues" evidence="3">
    <location>
        <begin position="198"/>
        <end position="227"/>
    </location>
</feature>
<feature type="domain" description="RanBD1" evidence="5">
    <location>
        <begin position="310"/>
        <end position="409"/>
    </location>
</feature>
<feature type="signal peptide" evidence="4">
    <location>
        <begin position="1"/>
        <end position="21"/>
    </location>
</feature>
<dbReference type="CDD" id="cd13180">
    <property type="entry name" value="RanBD_RanBP3"/>
    <property type="match status" value="1"/>
</dbReference>
<dbReference type="GO" id="GO:0006611">
    <property type="term" value="P:protein export from nucleus"/>
    <property type="evidence" value="ECO:0007669"/>
    <property type="project" value="TreeGrafter"/>
</dbReference>
<dbReference type="CTD" id="8498"/>
<feature type="compositionally biased region" description="Low complexity" evidence="3">
    <location>
        <begin position="158"/>
        <end position="168"/>
    </location>
</feature>
<name>A0A7M7HC47_NASVI</name>
<feature type="compositionally biased region" description="Acidic residues" evidence="3">
    <location>
        <begin position="67"/>
        <end position="77"/>
    </location>
</feature>
<keyword evidence="4" id="KW-0732">Signal</keyword>